<gene>
    <name evidence="1" type="ORF">LOK82_01125</name>
</gene>
<sequence length="72" mass="7672">MGELTGLKADLAQIVRLALAEQAWRAAAQDELAFAAGPPARRWSSASTGSLVNLLCILECLIVIVHLSNIKD</sequence>
<dbReference type="EMBL" id="JAJKGN010000001">
    <property type="protein sequence ID" value="MDC6407353.1"/>
    <property type="molecule type" value="Genomic_DNA"/>
</dbReference>
<organism evidence="1 2">
    <name type="scientific">Xylella fastidiosa subsp. multiplex</name>
    <dbReference type="NCBI Taxonomy" id="644357"/>
    <lineage>
        <taxon>Bacteria</taxon>
        <taxon>Pseudomonadati</taxon>
        <taxon>Pseudomonadota</taxon>
        <taxon>Gammaproteobacteria</taxon>
        <taxon>Lysobacterales</taxon>
        <taxon>Lysobacteraceae</taxon>
        <taxon>Xylella</taxon>
    </lineage>
</organism>
<accession>A0AAW6HRN3</accession>
<protein>
    <submittedName>
        <fullName evidence="1">Uncharacterized protein</fullName>
    </submittedName>
</protein>
<evidence type="ECO:0000313" key="1">
    <source>
        <dbReference type="EMBL" id="MDC6407353.1"/>
    </source>
</evidence>
<proteinExistence type="predicted"/>
<evidence type="ECO:0000313" key="2">
    <source>
        <dbReference type="Proteomes" id="UP001220702"/>
    </source>
</evidence>
<dbReference type="RefSeq" id="WP_154414987.1">
    <property type="nucleotide sequence ID" value="NZ_CP136975.1"/>
</dbReference>
<reference evidence="1" key="1">
    <citation type="submission" date="2021-11" db="EMBL/GenBank/DDBJ databases">
        <authorList>
            <person name="Denance N."/>
            <person name="Briand M."/>
            <person name="Dupas E."/>
            <person name="Durand K."/>
            <person name="Legendre B."/>
            <person name="Cunty A."/>
            <person name="Donnadieu C."/>
            <person name="Lopez Roques C."/>
            <person name="Cesbron S."/>
            <person name="Jacques M.A."/>
        </authorList>
    </citation>
    <scope>NUCLEOTIDE SEQUENCE</scope>
    <source>
        <strain evidence="1">CFBP8070</strain>
    </source>
</reference>
<dbReference type="Proteomes" id="UP001220702">
    <property type="component" value="Unassembled WGS sequence"/>
</dbReference>
<reference evidence="1" key="2">
    <citation type="journal article" date="2023" name="Commun. Biol.">
        <title>Suspicions of two bridgehead invasions of Xylella fastidiosa subsp. multiplex in France.</title>
        <authorList>
            <person name="Dupas E."/>
            <person name="Durand K."/>
            <person name="Rieux A."/>
            <person name="Briand M."/>
            <person name="Pruvost O."/>
            <person name="Cunty A."/>
            <person name="Denance N."/>
            <person name="Donnadieu C."/>
            <person name="Legendre B."/>
            <person name="Lopez-Roques C."/>
            <person name="Cesbron S."/>
            <person name="Ravigne V."/>
            <person name="Jacques M.A."/>
        </authorList>
    </citation>
    <scope>NUCLEOTIDE SEQUENCE</scope>
    <source>
        <strain evidence="1">CFBP8070</strain>
    </source>
</reference>
<name>A0AAW6HRN3_XYLFS</name>
<dbReference type="AlphaFoldDB" id="A0AAW6HRN3"/>
<comment type="caution">
    <text evidence="1">The sequence shown here is derived from an EMBL/GenBank/DDBJ whole genome shotgun (WGS) entry which is preliminary data.</text>
</comment>